<dbReference type="InterPro" id="IPR050385">
    <property type="entry name" value="Archaeal_FAD_synthase"/>
</dbReference>
<keyword evidence="2 5" id="KW-0548">Nucleotidyltransferase</keyword>
<feature type="compositionally biased region" description="Basic residues" evidence="3">
    <location>
        <begin position="122"/>
        <end position="135"/>
    </location>
</feature>
<dbReference type="SUPFAM" id="SSF52374">
    <property type="entry name" value="Nucleotidylyl transferase"/>
    <property type="match status" value="1"/>
</dbReference>
<evidence type="ECO:0000259" key="4">
    <source>
        <dbReference type="Pfam" id="PF01467"/>
    </source>
</evidence>
<evidence type="ECO:0000313" key="5">
    <source>
        <dbReference type="EMBL" id="PIV45263.1"/>
    </source>
</evidence>
<feature type="domain" description="Cytidyltransferase-like" evidence="4">
    <location>
        <begin position="9"/>
        <end position="160"/>
    </location>
</feature>
<dbReference type="PANTHER" id="PTHR43793:SF1">
    <property type="entry name" value="FAD SYNTHASE"/>
    <property type="match status" value="1"/>
</dbReference>
<dbReference type="Proteomes" id="UP000230864">
    <property type="component" value="Unassembled WGS sequence"/>
</dbReference>
<gene>
    <name evidence="5" type="ORF">COS25_00805</name>
</gene>
<dbReference type="PANTHER" id="PTHR43793">
    <property type="entry name" value="FAD SYNTHASE"/>
    <property type="match status" value="1"/>
</dbReference>
<dbReference type="InterPro" id="IPR014729">
    <property type="entry name" value="Rossmann-like_a/b/a_fold"/>
</dbReference>
<dbReference type="NCBIfam" id="TIGR00125">
    <property type="entry name" value="cyt_tran_rel"/>
    <property type="match status" value="1"/>
</dbReference>
<evidence type="ECO:0000256" key="3">
    <source>
        <dbReference type="SAM" id="MobiDB-lite"/>
    </source>
</evidence>
<comment type="caution">
    <text evidence="5">The sequence shown here is derived from an EMBL/GenBank/DDBJ whole genome shotgun (WGS) entry which is preliminary data.</text>
</comment>
<sequence>MQKKYKKVVIGGTFDVLHKGHEALLRRAFKLGETTIGLTSNKMAEIMKKRKVRDFQLRKKRLENFIKKELTGKYKIIKIEDKFGPTLKEDFDYIVVSPATYKTAMLINRKRSKTEPRSSGTKVKKRTKTSSPRKKKPIKIVKIKFVLGENEKPVNATQIIKGRITKQGKLIKKQKTFCSPNP</sequence>
<name>A0A2M7D9Z9_9BACT</name>
<dbReference type="GO" id="GO:0016779">
    <property type="term" value="F:nucleotidyltransferase activity"/>
    <property type="evidence" value="ECO:0007669"/>
    <property type="project" value="UniProtKB-KW"/>
</dbReference>
<evidence type="ECO:0000313" key="6">
    <source>
        <dbReference type="Proteomes" id="UP000230864"/>
    </source>
</evidence>
<accession>A0A2M7D9Z9</accession>
<dbReference type="AlphaFoldDB" id="A0A2M7D9Z9"/>
<dbReference type="Pfam" id="PF01467">
    <property type="entry name" value="CTP_transf_like"/>
    <property type="match status" value="1"/>
</dbReference>
<proteinExistence type="predicted"/>
<reference evidence="6" key="1">
    <citation type="submission" date="2017-09" db="EMBL/GenBank/DDBJ databases">
        <title>Depth-based differentiation of microbial function through sediment-hosted aquifers and enrichment of novel symbionts in the deep terrestrial subsurface.</title>
        <authorList>
            <person name="Probst A.J."/>
            <person name="Ladd B."/>
            <person name="Jarett J.K."/>
            <person name="Geller-Mcgrath D.E."/>
            <person name="Sieber C.M.K."/>
            <person name="Emerson J.B."/>
            <person name="Anantharaman K."/>
            <person name="Thomas B.C."/>
            <person name="Malmstrom R."/>
            <person name="Stieglmeier M."/>
            <person name="Klingl A."/>
            <person name="Woyke T."/>
            <person name="Ryan C.M."/>
            <person name="Banfield J.F."/>
        </authorList>
    </citation>
    <scope>NUCLEOTIDE SEQUENCE [LARGE SCALE GENOMIC DNA]</scope>
</reference>
<evidence type="ECO:0000256" key="2">
    <source>
        <dbReference type="ARBA" id="ARBA00022695"/>
    </source>
</evidence>
<keyword evidence="1 5" id="KW-0808">Transferase</keyword>
<evidence type="ECO:0000256" key="1">
    <source>
        <dbReference type="ARBA" id="ARBA00022679"/>
    </source>
</evidence>
<organism evidence="5 6">
    <name type="scientific">Candidatus Nealsonbacteria bacterium CG02_land_8_20_14_3_00_37_10</name>
    <dbReference type="NCBI Taxonomy" id="1974699"/>
    <lineage>
        <taxon>Bacteria</taxon>
        <taxon>Candidatus Nealsoniibacteriota</taxon>
    </lineage>
</organism>
<dbReference type="EMBL" id="PETZ01000017">
    <property type="protein sequence ID" value="PIV45263.1"/>
    <property type="molecule type" value="Genomic_DNA"/>
</dbReference>
<dbReference type="InterPro" id="IPR004821">
    <property type="entry name" value="Cyt_trans-like"/>
</dbReference>
<protein>
    <submittedName>
        <fullName evidence="5">Phosphopantetheine adenylyltransferase</fullName>
    </submittedName>
</protein>
<dbReference type="NCBIfam" id="NF001985">
    <property type="entry name" value="PRK00777.1"/>
    <property type="match status" value="1"/>
</dbReference>
<feature type="region of interest" description="Disordered" evidence="3">
    <location>
        <begin position="108"/>
        <end position="135"/>
    </location>
</feature>
<dbReference type="Gene3D" id="3.40.50.620">
    <property type="entry name" value="HUPs"/>
    <property type="match status" value="1"/>
</dbReference>